<sequence length="510" mass="55606">MESLVNRYHPPEGVYDEMFDGEEVRSSYGLSYELMSDMPNTEFIDRADYVRSTYLDQGVTFDVGGVESPFPLDVVPRIITAADWAQIEAGVQQRVTALEAFLADVYGSGKVFGDGVIPRRIVATSTHYHRVAHGIRPPNGVRIHVSGTDLVRDASGVFRVLEDNVRIPSGVSYVMTNRRAMSTAFPEWMGRYQVRPVHGYPQLLLEALRAAAPEGINEPTVVVLTPGVHNSAYFEHALLARMMGVELVEGSDLFCESGQVKARTTKGAQPVHVIYRRVDDDFLDPMYFRPDSVLGVAGVLAVAAAGGVTIANAVGNGVADDKLICTYVPDLIRYYLDAEPILAGVDTWRLENPKDRVEVLDRLEEMVVKPVDGSGGKGVVICPKASPKELDILRAAILEEPRNWIAQPVVQLSTVPTMIDGELGARHVDLRPFAVNDGESVKVLPGGLTRVALGEGQLIVNSSQGGGSKDTWVLMDEGVGSQPRAQFWGPPDMTDERDMFGVVATQSQES</sequence>
<organism evidence="2">
    <name type="scientific">bioreactor metagenome</name>
    <dbReference type="NCBI Taxonomy" id="1076179"/>
    <lineage>
        <taxon>unclassified sequences</taxon>
        <taxon>metagenomes</taxon>
        <taxon>ecological metagenomes</taxon>
    </lineage>
</organism>
<proteinExistence type="predicted"/>
<evidence type="ECO:0000313" key="2">
    <source>
        <dbReference type="EMBL" id="MPM36829.1"/>
    </source>
</evidence>
<dbReference type="AlphaFoldDB" id="A0A644Z884"/>
<dbReference type="Gene3D" id="3.40.50.11290">
    <property type="match status" value="1"/>
</dbReference>
<protein>
    <recommendedName>
        <fullName evidence="1">Circularly permuted ATP-grasp type 2 domain-containing protein</fullName>
    </recommendedName>
</protein>
<feature type="domain" description="Circularly permuted ATP-grasp type 2" evidence="1">
    <location>
        <begin position="76"/>
        <end position="452"/>
    </location>
</feature>
<dbReference type="InterPro" id="IPR051680">
    <property type="entry name" value="ATP-dep_Glu-Cys_Ligase-2"/>
</dbReference>
<name>A0A644Z884_9ZZZZ</name>
<dbReference type="Pfam" id="PF14403">
    <property type="entry name" value="CP_ATPgrasp_2"/>
    <property type="match status" value="1"/>
</dbReference>
<dbReference type="PIRSF" id="PIRSF005522">
    <property type="entry name" value="UCP005522"/>
    <property type="match status" value="1"/>
</dbReference>
<dbReference type="Gene3D" id="3.30.1490.270">
    <property type="match status" value="1"/>
</dbReference>
<accession>A0A644Z884</accession>
<gene>
    <name evidence="2" type="ORF">SDC9_83432</name>
</gene>
<dbReference type="InterPro" id="IPR025841">
    <property type="entry name" value="CP_ATPgrasp_2"/>
</dbReference>
<reference evidence="2" key="1">
    <citation type="submission" date="2019-08" db="EMBL/GenBank/DDBJ databases">
        <authorList>
            <person name="Kucharzyk K."/>
            <person name="Murdoch R.W."/>
            <person name="Higgins S."/>
            <person name="Loffler F."/>
        </authorList>
    </citation>
    <scope>NUCLEOTIDE SEQUENCE</scope>
</reference>
<dbReference type="SUPFAM" id="SSF56059">
    <property type="entry name" value="Glutathione synthetase ATP-binding domain-like"/>
    <property type="match status" value="1"/>
</dbReference>
<evidence type="ECO:0000259" key="1">
    <source>
        <dbReference type="Pfam" id="PF14403"/>
    </source>
</evidence>
<dbReference type="PANTHER" id="PTHR34595">
    <property type="entry name" value="BLR5612 PROTEIN"/>
    <property type="match status" value="1"/>
</dbReference>
<dbReference type="PANTHER" id="PTHR34595:SF7">
    <property type="entry name" value="SLL1039 PROTEIN"/>
    <property type="match status" value="1"/>
</dbReference>
<dbReference type="EMBL" id="VSSQ01007738">
    <property type="protein sequence ID" value="MPM36829.1"/>
    <property type="molecule type" value="Genomic_DNA"/>
</dbReference>
<comment type="caution">
    <text evidence="2">The sequence shown here is derived from an EMBL/GenBank/DDBJ whole genome shotgun (WGS) entry which is preliminary data.</text>
</comment>
<dbReference type="InterPro" id="IPR016450">
    <property type="entry name" value="UCP005522"/>
</dbReference>